<accession>A0AAD5E166</accession>
<dbReference type="EMBL" id="MU621039">
    <property type="protein sequence ID" value="KAI8574914.1"/>
    <property type="molecule type" value="Genomic_DNA"/>
</dbReference>
<evidence type="ECO:0000313" key="1">
    <source>
        <dbReference type="EMBL" id="KAI8574914.1"/>
    </source>
</evidence>
<sequence>MKPFCFRRMGFYPFLRYSCQHSLFDFFSFYYLDVSVRRVVHSPYGEIWFPLGSS</sequence>
<proteinExistence type="predicted"/>
<organism evidence="1 2">
    <name type="scientific">Umbelopsis ramanniana AG</name>
    <dbReference type="NCBI Taxonomy" id="1314678"/>
    <lineage>
        <taxon>Eukaryota</taxon>
        <taxon>Fungi</taxon>
        <taxon>Fungi incertae sedis</taxon>
        <taxon>Mucoromycota</taxon>
        <taxon>Mucoromycotina</taxon>
        <taxon>Umbelopsidomycetes</taxon>
        <taxon>Umbelopsidales</taxon>
        <taxon>Umbelopsidaceae</taxon>
        <taxon>Umbelopsis</taxon>
    </lineage>
</organism>
<dbReference type="AlphaFoldDB" id="A0AAD5E166"/>
<keyword evidence="2" id="KW-1185">Reference proteome</keyword>
<reference evidence="1" key="2">
    <citation type="journal article" date="2022" name="Proc. Natl. Acad. Sci. U.S.A.">
        <title>Diploid-dominant life cycles characterize the early evolution of Fungi.</title>
        <authorList>
            <person name="Amses K.R."/>
            <person name="Simmons D.R."/>
            <person name="Longcore J.E."/>
            <person name="Mondo S.J."/>
            <person name="Seto K."/>
            <person name="Jeronimo G.H."/>
            <person name="Bonds A.E."/>
            <person name="Quandt C.A."/>
            <person name="Davis W.J."/>
            <person name="Chang Y."/>
            <person name="Federici B.A."/>
            <person name="Kuo A."/>
            <person name="LaButti K."/>
            <person name="Pangilinan J."/>
            <person name="Andreopoulos W."/>
            <person name="Tritt A."/>
            <person name="Riley R."/>
            <person name="Hundley H."/>
            <person name="Johnson J."/>
            <person name="Lipzen A."/>
            <person name="Barry K."/>
            <person name="Lang B.F."/>
            <person name="Cuomo C.A."/>
            <person name="Buchler N.E."/>
            <person name="Grigoriev I.V."/>
            <person name="Spatafora J.W."/>
            <person name="Stajich J.E."/>
            <person name="James T.Y."/>
        </authorList>
    </citation>
    <scope>NUCLEOTIDE SEQUENCE</scope>
    <source>
        <strain evidence="1">AG</strain>
    </source>
</reference>
<name>A0AAD5E166_UMBRA</name>
<evidence type="ECO:0000313" key="2">
    <source>
        <dbReference type="Proteomes" id="UP001206595"/>
    </source>
</evidence>
<comment type="caution">
    <text evidence="1">The sequence shown here is derived from an EMBL/GenBank/DDBJ whole genome shotgun (WGS) entry which is preliminary data.</text>
</comment>
<reference evidence="1" key="1">
    <citation type="submission" date="2021-06" db="EMBL/GenBank/DDBJ databases">
        <authorList>
            <consortium name="DOE Joint Genome Institute"/>
            <person name="Mondo S.J."/>
            <person name="Amses K.R."/>
            <person name="Simmons D.R."/>
            <person name="Longcore J.E."/>
            <person name="Seto K."/>
            <person name="Alves G.H."/>
            <person name="Bonds A.E."/>
            <person name="Quandt C.A."/>
            <person name="Davis W.J."/>
            <person name="Chang Y."/>
            <person name="Letcher P.M."/>
            <person name="Powell M.J."/>
            <person name="Kuo A."/>
            <person name="Labutti K."/>
            <person name="Pangilinan J."/>
            <person name="Andreopoulos W."/>
            <person name="Tritt A."/>
            <person name="Riley R."/>
            <person name="Hundley H."/>
            <person name="Johnson J."/>
            <person name="Lipzen A."/>
            <person name="Barry K."/>
            <person name="Berbee M.L."/>
            <person name="Buchler N.E."/>
            <person name="Grigoriev I.V."/>
            <person name="Spatafora J.W."/>
            <person name="Stajich J.E."/>
            <person name="James T.Y."/>
        </authorList>
    </citation>
    <scope>NUCLEOTIDE SEQUENCE</scope>
    <source>
        <strain evidence="1">AG</strain>
    </source>
</reference>
<protein>
    <submittedName>
        <fullName evidence="1">Uncharacterized protein</fullName>
    </submittedName>
</protein>
<gene>
    <name evidence="1" type="ORF">K450DRAFT_264129</name>
</gene>
<dbReference type="Proteomes" id="UP001206595">
    <property type="component" value="Unassembled WGS sequence"/>
</dbReference>